<evidence type="ECO:0000313" key="2">
    <source>
        <dbReference type="Proteomes" id="UP000319908"/>
    </source>
</evidence>
<dbReference type="EMBL" id="SJPU01000002">
    <property type="protein sequence ID" value="TWU15504.1"/>
    <property type="molecule type" value="Genomic_DNA"/>
</dbReference>
<dbReference type="AlphaFoldDB" id="A0A5C6BXG7"/>
<gene>
    <name evidence="1" type="ORF">Poly21_27010</name>
</gene>
<dbReference type="Proteomes" id="UP000319908">
    <property type="component" value="Unassembled WGS sequence"/>
</dbReference>
<accession>A0A5C6BXG7</accession>
<comment type="caution">
    <text evidence="1">The sequence shown here is derived from an EMBL/GenBank/DDBJ whole genome shotgun (WGS) entry which is preliminary data.</text>
</comment>
<reference evidence="1 2" key="1">
    <citation type="journal article" date="2020" name="Antonie Van Leeuwenhoek">
        <title>Rhodopirellula heiligendammensis sp. nov., Rhodopirellula pilleata sp. nov., and Rhodopirellula solitaria sp. nov. isolated from natural or artificial marine surfaces in Northern Germany and California, USA, and emended description of the genus Rhodopirellula.</title>
        <authorList>
            <person name="Kallscheuer N."/>
            <person name="Wiegand S."/>
            <person name="Jogler M."/>
            <person name="Boedeker C."/>
            <person name="Peeters S.H."/>
            <person name="Rast P."/>
            <person name="Heuer A."/>
            <person name="Jetten M.S.M."/>
            <person name="Rohde M."/>
            <person name="Jogler C."/>
        </authorList>
    </citation>
    <scope>NUCLEOTIDE SEQUENCE [LARGE SCALE GENOMIC DNA]</scope>
    <source>
        <strain evidence="1 2">Poly21</strain>
    </source>
</reference>
<organism evidence="1 2">
    <name type="scientific">Allorhodopirellula heiligendammensis</name>
    <dbReference type="NCBI Taxonomy" id="2714739"/>
    <lineage>
        <taxon>Bacteria</taxon>
        <taxon>Pseudomonadati</taxon>
        <taxon>Planctomycetota</taxon>
        <taxon>Planctomycetia</taxon>
        <taxon>Pirellulales</taxon>
        <taxon>Pirellulaceae</taxon>
        <taxon>Allorhodopirellula</taxon>
    </lineage>
</organism>
<proteinExistence type="predicted"/>
<protein>
    <submittedName>
        <fullName evidence="1">Uncharacterized protein</fullName>
    </submittedName>
</protein>
<name>A0A5C6BXG7_9BACT</name>
<keyword evidence="2" id="KW-1185">Reference proteome</keyword>
<sequence>MLTVDGDIHNAMIKHRTPETIEVQVNAERSVVIATDEMEILQSSDVSVMPAGLVEQMTIPEFSDLMAFLQSAK</sequence>
<evidence type="ECO:0000313" key="1">
    <source>
        <dbReference type="EMBL" id="TWU15504.1"/>
    </source>
</evidence>